<evidence type="ECO:0000313" key="3">
    <source>
        <dbReference type="Proteomes" id="UP000053342"/>
    </source>
</evidence>
<evidence type="ECO:0000256" key="1">
    <source>
        <dbReference type="SAM" id="MobiDB-lite"/>
    </source>
</evidence>
<keyword evidence="3" id="KW-1185">Reference proteome</keyword>
<proteinExistence type="predicted"/>
<dbReference type="VEuPathDB" id="FungiDB:PV06_00962"/>
<gene>
    <name evidence="2" type="ORF">PV06_00962</name>
</gene>
<feature type="compositionally biased region" description="Polar residues" evidence="1">
    <location>
        <begin position="24"/>
        <end position="36"/>
    </location>
</feature>
<feature type="region of interest" description="Disordered" evidence="1">
    <location>
        <begin position="1"/>
        <end position="36"/>
    </location>
</feature>
<dbReference type="EMBL" id="KN847332">
    <property type="protein sequence ID" value="KIW48368.1"/>
    <property type="molecule type" value="Genomic_DNA"/>
</dbReference>
<accession>A0A0D2DZ36</accession>
<dbReference type="HOGENOM" id="CLU_2145872_0_0_1"/>
<dbReference type="AlphaFoldDB" id="A0A0D2DZ36"/>
<name>A0A0D2DZ36_9EURO</name>
<dbReference type="GeneID" id="27353036"/>
<protein>
    <submittedName>
        <fullName evidence="2">Uncharacterized protein</fullName>
    </submittedName>
</protein>
<evidence type="ECO:0000313" key="2">
    <source>
        <dbReference type="EMBL" id="KIW48368.1"/>
    </source>
</evidence>
<reference evidence="2 3" key="1">
    <citation type="submission" date="2015-01" db="EMBL/GenBank/DDBJ databases">
        <title>The Genome Sequence of Exophiala oligosperma CBS72588.</title>
        <authorList>
            <consortium name="The Broad Institute Genomics Platform"/>
            <person name="Cuomo C."/>
            <person name="de Hoog S."/>
            <person name="Gorbushina A."/>
            <person name="Stielow B."/>
            <person name="Teixiera M."/>
            <person name="Abouelleil A."/>
            <person name="Chapman S.B."/>
            <person name="Priest M."/>
            <person name="Young S.K."/>
            <person name="Wortman J."/>
            <person name="Nusbaum C."/>
            <person name="Birren B."/>
        </authorList>
    </citation>
    <scope>NUCLEOTIDE SEQUENCE [LARGE SCALE GENOMIC DNA]</scope>
    <source>
        <strain evidence="2 3">CBS 72588</strain>
    </source>
</reference>
<dbReference type="OrthoDB" id="2094832at2759"/>
<feature type="compositionally biased region" description="Basic and acidic residues" evidence="1">
    <location>
        <begin position="1"/>
        <end position="12"/>
    </location>
</feature>
<sequence length="112" mass="12685">MSAAPKDSHDSGRGGGQVVGSEPSYAQSQLDKSTSPWYVPNIDRLLIPEVRQWRHDPESAARMWEEGGRLTNTQCITKARMKTWKDTGWDGKDIEFMDDGDMVLDFVVTRVR</sequence>
<organism evidence="2 3">
    <name type="scientific">Exophiala oligosperma</name>
    <dbReference type="NCBI Taxonomy" id="215243"/>
    <lineage>
        <taxon>Eukaryota</taxon>
        <taxon>Fungi</taxon>
        <taxon>Dikarya</taxon>
        <taxon>Ascomycota</taxon>
        <taxon>Pezizomycotina</taxon>
        <taxon>Eurotiomycetes</taxon>
        <taxon>Chaetothyriomycetidae</taxon>
        <taxon>Chaetothyriales</taxon>
        <taxon>Herpotrichiellaceae</taxon>
        <taxon>Exophiala</taxon>
    </lineage>
</organism>
<dbReference type="RefSeq" id="XP_016268584.1">
    <property type="nucleotide sequence ID" value="XM_016401531.1"/>
</dbReference>
<dbReference type="Proteomes" id="UP000053342">
    <property type="component" value="Unassembled WGS sequence"/>
</dbReference>